<feature type="transmembrane region" description="Helical" evidence="1">
    <location>
        <begin position="12"/>
        <end position="35"/>
    </location>
</feature>
<name>A0A9D8KEL5_9DELT</name>
<evidence type="ECO:0000313" key="3">
    <source>
        <dbReference type="Proteomes" id="UP000809273"/>
    </source>
</evidence>
<keyword evidence="1" id="KW-1133">Transmembrane helix</keyword>
<evidence type="ECO:0000256" key="1">
    <source>
        <dbReference type="SAM" id="Phobius"/>
    </source>
</evidence>
<accession>A0A9D8KEL5</accession>
<comment type="caution">
    <text evidence="2">The sequence shown here is derived from an EMBL/GenBank/DDBJ whole genome shotgun (WGS) entry which is preliminary data.</text>
</comment>
<protein>
    <submittedName>
        <fullName evidence="2">Uncharacterized protein</fullName>
    </submittedName>
</protein>
<sequence length="357" mass="41445">MKRETDKRRKEGAIIRSLIILISIAVFSSACTLAVKTTPSATAPIERELQRYAMGVVEKTNPYISGNIINHSSQSFDFMGKEFPFYRTPFWDKFSPAHFEILETEDEKPNCLGGLQLNYHKWVTALAREFGYKNPVEMVYYGKVFTEVLRGKLILKNAGNVDASIVRSKKRDFYSFFDYMGLNHAEFSWIAFERMYNKRWVVAMKYDPESSVDGFDYWKNNKKDLPIRVRLPMVEGFRYIPREGDIVVGLYNQTNYPRHYISHILFCVKGGDDPLFAEQFERHGYFKAFSLLMNEEFDYGFEAILRPFYPVDPERFNEFVKTPLSAYNEPIPDGSIILAPKSSIRSYLSGHLKAQAD</sequence>
<keyword evidence="1" id="KW-0812">Transmembrane</keyword>
<dbReference type="PROSITE" id="PS51257">
    <property type="entry name" value="PROKAR_LIPOPROTEIN"/>
    <property type="match status" value="1"/>
</dbReference>
<dbReference type="EMBL" id="JAFGIX010000027">
    <property type="protein sequence ID" value="MBN1572682.1"/>
    <property type="molecule type" value="Genomic_DNA"/>
</dbReference>
<keyword evidence="1" id="KW-0472">Membrane</keyword>
<evidence type="ECO:0000313" key="2">
    <source>
        <dbReference type="EMBL" id="MBN1572682.1"/>
    </source>
</evidence>
<reference evidence="2" key="1">
    <citation type="journal article" date="2021" name="Environ. Microbiol.">
        <title>Genomic characterization of three novel Desulfobacterota classes expand the metabolic and phylogenetic diversity of the phylum.</title>
        <authorList>
            <person name="Murphy C.L."/>
            <person name="Biggerstaff J."/>
            <person name="Eichhorn A."/>
            <person name="Ewing E."/>
            <person name="Shahan R."/>
            <person name="Soriano D."/>
            <person name="Stewart S."/>
            <person name="VanMol K."/>
            <person name="Walker R."/>
            <person name="Walters P."/>
            <person name="Elshahed M.S."/>
            <person name="Youssef N.H."/>
        </authorList>
    </citation>
    <scope>NUCLEOTIDE SEQUENCE</scope>
    <source>
        <strain evidence="2">Zod_Metabat.24</strain>
    </source>
</reference>
<reference evidence="2" key="2">
    <citation type="submission" date="2021-01" db="EMBL/GenBank/DDBJ databases">
        <authorList>
            <person name="Hahn C.R."/>
            <person name="Youssef N.H."/>
            <person name="Elshahed M."/>
        </authorList>
    </citation>
    <scope>NUCLEOTIDE SEQUENCE</scope>
    <source>
        <strain evidence="2">Zod_Metabat.24</strain>
    </source>
</reference>
<dbReference type="Proteomes" id="UP000809273">
    <property type="component" value="Unassembled WGS sequence"/>
</dbReference>
<organism evidence="2 3">
    <name type="scientific">Candidatus Zymogenus saltonus</name>
    <dbReference type="NCBI Taxonomy" id="2844893"/>
    <lineage>
        <taxon>Bacteria</taxon>
        <taxon>Deltaproteobacteria</taxon>
        <taxon>Candidatus Zymogenia</taxon>
        <taxon>Candidatus Zymogeniales</taxon>
        <taxon>Candidatus Zymogenaceae</taxon>
        <taxon>Candidatus Zymogenus</taxon>
    </lineage>
</organism>
<gene>
    <name evidence="2" type="ORF">JW984_05730</name>
</gene>
<dbReference type="AlphaFoldDB" id="A0A9D8KEL5"/>
<proteinExistence type="predicted"/>